<organism evidence="2">
    <name type="scientific">Micrurus lemniscatus lemniscatus</name>
    <dbReference type="NCBI Taxonomy" id="129467"/>
    <lineage>
        <taxon>Eukaryota</taxon>
        <taxon>Metazoa</taxon>
        <taxon>Chordata</taxon>
        <taxon>Craniata</taxon>
        <taxon>Vertebrata</taxon>
        <taxon>Euteleostomi</taxon>
        <taxon>Lepidosauria</taxon>
        <taxon>Squamata</taxon>
        <taxon>Bifurcata</taxon>
        <taxon>Unidentata</taxon>
        <taxon>Episquamata</taxon>
        <taxon>Toxicofera</taxon>
        <taxon>Serpentes</taxon>
        <taxon>Colubroidea</taxon>
        <taxon>Elapidae</taxon>
        <taxon>Elapinae</taxon>
        <taxon>Micrurus</taxon>
    </lineage>
</organism>
<reference evidence="2" key="2">
    <citation type="submission" date="2017-11" db="EMBL/GenBank/DDBJ databases">
        <title>Coralsnake Venomics: Analyses of Venom Gland Transcriptomes and Proteomes of Six Brazilian Taxa.</title>
        <authorList>
            <person name="Aird S.D."/>
            <person name="Jorge da Silva N."/>
            <person name="Qiu L."/>
            <person name="Villar-Briones A."/>
            <person name="Aparecida-Saddi V."/>
            <person name="Campos-Telles M.P."/>
            <person name="Grau M."/>
            <person name="Mikheyev A.S."/>
        </authorList>
    </citation>
    <scope>NUCLEOTIDE SEQUENCE</scope>
    <source>
        <tissue evidence="2">Venom_gland</tissue>
    </source>
</reference>
<evidence type="ECO:0000313" key="2">
    <source>
        <dbReference type="EMBL" id="LAA93372.1"/>
    </source>
</evidence>
<proteinExistence type="predicted"/>
<sequence>MVDDGITGFPYSPSTFPSTADQYEAMHTFTSGVSAIFQPVIVFVIATSICQIASLSIFSYPFINLFKNHYCTIITFLCWSNQIFWQHLKIKLVILIHNKMLSCIWKLLLDFVLEVGKK</sequence>
<evidence type="ECO:0000256" key="1">
    <source>
        <dbReference type="SAM" id="Phobius"/>
    </source>
</evidence>
<accession>A0A2D4JA48</accession>
<dbReference type="AlphaFoldDB" id="A0A2D4JA48"/>
<keyword evidence="1" id="KW-1133">Transmembrane helix</keyword>
<dbReference type="EMBL" id="IACK01161402">
    <property type="protein sequence ID" value="LAA93372.1"/>
    <property type="molecule type" value="Transcribed_RNA"/>
</dbReference>
<protein>
    <submittedName>
        <fullName evidence="2">Uncharacterized protein</fullName>
    </submittedName>
</protein>
<keyword evidence="1" id="KW-0472">Membrane</keyword>
<keyword evidence="1" id="KW-0812">Transmembrane</keyword>
<feature type="transmembrane region" description="Helical" evidence="1">
    <location>
        <begin position="36"/>
        <end position="58"/>
    </location>
</feature>
<reference evidence="2" key="1">
    <citation type="submission" date="2017-07" db="EMBL/GenBank/DDBJ databases">
        <authorList>
            <person name="Mikheyev A."/>
            <person name="Grau M."/>
        </authorList>
    </citation>
    <scope>NUCLEOTIDE SEQUENCE</scope>
    <source>
        <tissue evidence="2">Venom_gland</tissue>
    </source>
</reference>
<name>A0A2D4JA48_MICLE</name>